<evidence type="ECO:0000259" key="1">
    <source>
        <dbReference type="Pfam" id="PF01370"/>
    </source>
</evidence>
<dbReference type="Proteomes" id="UP000529843">
    <property type="component" value="Unassembled WGS sequence"/>
</dbReference>
<dbReference type="AlphaFoldDB" id="A0A7K4NKH7"/>
<dbReference type="Pfam" id="PF01370">
    <property type="entry name" value="Epimerase"/>
    <property type="match status" value="1"/>
</dbReference>
<protein>
    <submittedName>
        <fullName evidence="2">NAD-dependent epimerase/dehydratase family protein</fullName>
    </submittedName>
</protein>
<comment type="caution">
    <text evidence="2">The sequence shown here is derived from an EMBL/GenBank/DDBJ whole genome shotgun (WGS) entry which is preliminary data.</text>
</comment>
<name>A0A7K4NKH7_9ARCH</name>
<dbReference type="PANTHER" id="PTHR43245:SF23">
    <property type="entry name" value="NAD(P)-BINDING DOMAIN-CONTAINING PROTEIN"/>
    <property type="match status" value="1"/>
</dbReference>
<feature type="domain" description="NAD-dependent epimerase/dehydratase" evidence="1">
    <location>
        <begin position="7"/>
        <end position="241"/>
    </location>
</feature>
<reference evidence="2 3" key="1">
    <citation type="journal article" date="2019" name="Environ. Microbiol.">
        <title>Genomics insights into ecotype formation of ammonia-oxidizing archaea in the deep ocean.</title>
        <authorList>
            <person name="Wang Y."/>
            <person name="Huang J.M."/>
            <person name="Cui G.J."/>
            <person name="Nunoura T."/>
            <person name="Takaki Y."/>
            <person name="Li W.L."/>
            <person name="Li J."/>
            <person name="Gao Z.M."/>
            <person name="Takai K."/>
            <person name="Zhang A.Q."/>
            <person name="Stepanauskas R."/>
        </authorList>
    </citation>
    <scope>NUCLEOTIDE SEQUENCE [LARGE SCALE GENOMIC DNA]</scope>
    <source>
        <strain evidence="2 3">N8</strain>
    </source>
</reference>
<dbReference type="InterPro" id="IPR001509">
    <property type="entry name" value="Epimerase_deHydtase"/>
</dbReference>
<dbReference type="InterPro" id="IPR036291">
    <property type="entry name" value="NAD(P)-bd_dom_sf"/>
</dbReference>
<proteinExistence type="predicted"/>
<sequence>MNKIKSILVTGGAGYIGSVLTHKLVELGYNVRIIDSLIYGRDGISDLISKNSVELIEKDIRDEKTLNEAVKDIDCIIHLAAIVGDPFCKKIPVAAKQINEDATKKLVNISKKQGVKRFIFASTCSNYGSASTIVDENSPIQPLSLYSKTKVNSENFILNTKNSSFEPCILRFATAHGLSPRMRFDLLLQEFLRDAILDKKIRIYGPNSWRPLSHVDDISNACITTIKSSKNLISGQVYNVGNTSENYTKKMLAEIIQEFVPSTEIEITGSKTDLRTYKVSFDKIKNNLRFISKKTIRNSIQDILSKIEKGNLDPRASEFSNMSKLTERVKAF</sequence>
<dbReference type="SUPFAM" id="SSF51735">
    <property type="entry name" value="NAD(P)-binding Rossmann-fold domains"/>
    <property type="match status" value="1"/>
</dbReference>
<evidence type="ECO:0000313" key="2">
    <source>
        <dbReference type="EMBL" id="NWK01801.1"/>
    </source>
</evidence>
<dbReference type="EMBL" id="JACAST010000002">
    <property type="protein sequence ID" value="NWK01801.1"/>
    <property type="molecule type" value="Genomic_DNA"/>
</dbReference>
<dbReference type="CDD" id="cd08946">
    <property type="entry name" value="SDR_e"/>
    <property type="match status" value="1"/>
</dbReference>
<dbReference type="Gene3D" id="3.40.50.720">
    <property type="entry name" value="NAD(P)-binding Rossmann-like Domain"/>
    <property type="match status" value="1"/>
</dbReference>
<gene>
    <name evidence="2" type="ORF">HX804_00595</name>
</gene>
<accession>A0A7K4NKH7</accession>
<dbReference type="PANTHER" id="PTHR43245">
    <property type="entry name" value="BIFUNCTIONAL POLYMYXIN RESISTANCE PROTEIN ARNA"/>
    <property type="match status" value="1"/>
</dbReference>
<dbReference type="InterPro" id="IPR050177">
    <property type="entry name" value="Lipid_A_modif_metabolic_enz"/>
</dbReference>
<organism evidence="2 3">
    <name type="scientific">Marine Group I thaumarchaeote</name>
    <dbReference type="NCBI Taxonomy" id="2511932"/>
    <lineage>
        <taxon>Archaea</taxon>
        <taxon>Nitrososphaerota</taxon>
        <taxon>Marine Group I</taxon>
    </lineage>
</organism>
<evidence type="ECO:0000313" key="3">
    <source>
        <dbReference type="Proteomes" id="UP000529843"/>
    </source>
</evidence>